<evidence type="ECO:0000313" key="2">
    <source>
        <dbReference type="Proteomes" id="UP000054538"/>
    </source>
</evidence>
<organism evidence="1 2">
    <name type="scientific">Paxillus rubicundulus Ve08.2h10</name>
    <dbReference type="NCBI Taxonomy" id="930991"/>
    <lineage>
        <taxon>Eukaryota</taxon>
        <taxon>Fungi</taxon>
        <taxon>Dikarya</taxon>
        <taxon>Basidiomycota</taxon>
        <taxon>Agaricomycotina</taxon>
        <taxon>Agaricomycetes</taxon>
        <taxon>Agaricomycetidae</taxon>
        <taxon>Boletales</taxon>
        <taxon>Paxilineae</taxon>
        <taxon>Paxillaceae</taxon>
        <taxon>Paxillus</taxon>
    </lineage>
</organism>
<reference evidence="1 2" key="1">
    <citation type="submission" date="2014-04" db="EMBL/GenBank/DDBJ databases">
        <authorList>
            <consortium name="DOE Joint Genome Institute"/>
            <person name="Kuo A."/>
            <person name="Kohler A."/>
            <person name="Jargeat P."/>
            <person name="Nagy L.G."/>
            <person name="Floudas D."/>
            <person name="Copeland A."/>
            <person name="Barry K.W."/>
            <person name="Cichocki N."/>
            <person name="Veneault-Fourrey C."/>
            <person name="LaButti K."/>
            <person name="Lindquist E.A."/>
            <person name="Lipzen A."/>
            <person name="Lundell T."/>
            <person name="Morin E."/>
            <person name="Murat C."/>
            <person name="Sun H."/>
            <person name="Tunlid A."/>
            <person name="Henrissat B."/>
            <person name="Grigoriev I.V."/>
            <person name="Hibbett D.S."/>
            <person name="Martin F."/>
            <person name="Nordberg H.P."/>
            <person name="Cantor M.N."/>
            <person name="Hua S.X."/>
        </authorList>
    </citation>
    <scope>NUCLEOTIDE SEQUENCE [LARGE SCALE GENOMIC DNA]</scope>
    <source>
        <strain evidence="1 2">Ve08.2h10</strain>
    </source>
</reference>
<gene>
    <name evidence="1" type="ORF">PAXRUDRAFT_20208</name>
</gene>
<dbReference type="InParanoid" id="A0A0D0DA80"/>
<evidence type="ECO:0000313" key="1">
    <source>
        <dbReference type="EMBL" id="KIK74105.1"/>
    </source>
</evidence>
<dbReference type="HOGENOM" id="CLU_3069368_0_0_1"/>
<sequence>MQFGRHPDEIKLYLDGHYVSFCEAFWRILQFHMHAEEPAAQNPDMHDVVAQGE</sequence>
<proteinExistence type="predicted"/>
<dbReference type="AlphaFoldDB" id="A0A0D0DA80"/>
<dbReference type="Proteomes" id="UP000054538">
    <property type="component" value="Unassembled WGS sequence"/>
</dbReference>
<protein>
    <submittedName>
        <fullName evidence="1">Uncharacterized protein</fullName>
    </submittedName>
</protein>
<keyword evidence="2" id="KW-1185">Reference proteome</keyword>
<reference evidence="2" key="2">
    <citation type="submission" date="2015-01" db="EMBL/GenBank/DDBJ databases">
        <title>Evolutionary Origins and Diversification of the Mycorrhizal Mutualists.</title>
        <authorList>
            <consortium name="DOE Joint Genome Institute"/>
            <consortium name="Mycorrhizal Genomics Consortium"/>
            <person name="Kohler A."/>
            <person name="Kuo A."/>
            <person name="Nagy L.G."/>
            <person name="Floudas D."/>
            <person name="Copeland A."/>
            <person name="Barry K.W."/>
            <person name="Cichocki N."/>
            <person name="Veneault-Fourrey C."/>
            <person name="LaButti K."/>
            <person name="Lindquist E.A."/>
            <person name="Lipzen A."/>
            <person name="Lundell T."/>
            <person name="Morin E."/>
            <person name="Murat C."/>
            <person name="Riley R."/>
            <person name="Ohm R."/>
            <person name="Sun H."/>
            <person name="Tunlid A."/>
            <person name="Henrissat B."/>
            <person name="Grigoriev I.V."/>
            <person name="Hibbett D.S."/>
            <person name="Martin F."/>
        </authorList>
    </citation>
    <scope>NUCLEOTIDE SEQUENCE [LARGE SCALE GENOMIC DNA]</scope>
    <source>
        <strain evidence="2">Ve08.2h10</strain>
    </source>
</reference>
<dbReference type="EMBL" id="KN829162">
    <property type="protein sequence ID" value="KIK74105.1"/>
    <property type="molecule type" value="Genomic_DNA"/>
</dbReference>
<name>A0A0D0DA80_9AGAM</name>
<accession>A0A0D0DA80</accession>